<reference evidence="7 8" key="1">
    <citation type="submission" date="2023-05" db="EMBL/GenBank/DDBJ databases">
        <title>Draft genome sequence of Streptomyces sp. B-S-A12 isolated from a cave soil in Thailand.</title>
        <authorList>
            <person name="Chamroensaksri N."/>
            <person name="Muangham S."/>
        </authorList>
    </citation>
    <scope>NUCLEOTIDE SEQUENCE [LARGE SCALE GENOMIC DNA]</scope>
    <source>
        <strain evidence="7 8">B-S-A12</strain>
    </source>
</reference>
<dbReference type="Proteomes" id="UP001237105">
    <property type="component" value="Unassembled WGS sequence"/>
</dbReference>
<keyword evidence="2 7" id="KW-0378">Hydrolase</keyword>
<dbReference type="Pfam" id="PF02838">
    <property type="entry name" value="Glyco_hydro_20b"/>
    <property type="match status" value="1"/>
</dbReference>
<dbReference type="Pfam" id="PF00728">
    <property type="entry name" value="Glyco_hydro_20"/>
    <property type="match status" value="1"/>
</dbReference>
<evidence type="ECO:0000256" key="2">
    <source>
        <dbReference type="ARBA" id="ARBA00022801"/>
    </source>
</evidence>
<accession>A0ABT6T435</accession>
<gene>
    <name evidence="7" type="ORF">QIT00_27070</name>
</gene>
<feature type="domain" description="Glycoside hydrolase family 20 catalytic" evidence="5">
    <location>
        <begin position="172"/>
        <end position="507"/>
    </location>
</feature>
<keyword evidence="8" id="KW-1185">Reference proteome</keyword>
<evidence type="ECO:0000256" key="4">
    <source>
        <dbReference type="SAM" id="SignalP"/>
    </source>
</evidence>
<protein>
    <submittedName>
        <fullName evidence="7">Glycoside hydrolase family 20 protein</fullName>
    </submittedName>
</protein>
<dbReference type="InterPro" id="IPR029018">
    <property type="entry name" value="Hex-like_dom2"/>
</dbReference>
<dbReference type="InterPro" id="IPR052764">
    <property type="entry name" value="GH20_Enzymes"/>
</dbReference>
<dbReference type="PRINTS" id="PR00738">
    <property type="entry name" value="GLHYDRLASE20"/>
</dbReference>
<keyword evidence="4" id="KW-0732">Signal</keyword>
<feature type="chain" id="PRO_5046980993" evidence="4">
    <location>
        <begin position="29"/>
        <end position="542"/>
    </location>
</feature>
<evidence type="ECO:0000313" key="8">
    <source>
        <dbReference type="Proteomes" id="UP001237105"/>
    </source>
</evidence>
<name>A0ABT6T435_9ACTN</name>
<dbReference type="PANTHER" id="PTHR43678">
    <property type="entry name" value="PUTATIVE (AFU_ORTHOLOGUE AFUA_2G00640)-RELATED"/>
    <property type="match status" value="1"/>
</dbReference>
<dbReference type="Gene3D" id="3.30.379.10">
    <property type="entry name" value="Chitobiase/beta-hexosaminidase domain 2-like"/>
    <property type="match status" value="1"/>
</dbReference>
<evidence type="ECO:0000313" key="7">
    <source>
        <dbReference type="EMBL" id="MDI3422170.1"/>
    </source>
</evidence>
<dbReference type="PROSITE" id="PS51318">
    <property type="entry name" value="TAT"/>
    <property type="match status" value="1"/>
</dbReference>
<dbReference type="EMBL" id="JASCIS010000033">
    <property type="protein sequence ID" value="MDI3422170.1"/>
    <property type="molecule type" value="Genomic_DNA"/>
</dbReference>
<evidence type="ECO:0000259" key="5">
    <source>
        <dbReference type="Pfam" id="PF00728"/>
    </source>
</evidence>
<feature type="domain" description="Beta-hexosaminidase bacterial type N-terminal" evidence="6">
    <location>
        <begin position="41"/>
        <end position="169"/>
    </location>
</feature>
<dbReference type="SUPFAM" id="SSF51445">
    <property type="entry name" value="(Trans)glycosidases"/>
    <property type="match status" value="1"/>
</dbReference>
<dbReference type="InterPro" id="IPR006311">
    <property type="entry name" value="TAT_signal"/>
</dbReference>
<evidence type="ECO:0000259" key="6">
    <source>
        <dbReference type="Pfam" id="PF02838"/>
    </source>
</evidence>
<dbReference type="PANTHER" id="PTHR43678:SF1">
    <property type="entry name" value="BETA-N-ACETYLHEXOSAMINIDASE"/>
    <property type="match status" value="1"/>
</dbReference>
<dbReference type="InterPro" id="IPR015882">
    <property type="entry name" value="HEX_bac_N"/>
</dbReference>
<proteinExistence type="inferred from homology"/>
<sequence length="542" mass="59690">MLNRRSAMAAGVLAGSALFAGSGSRTWAADAGIAATATTVPPTIPAVRNFAPGDTATAWRPVRATRVVLRPETARELRSEAQALAAELVQEGHLPREPQIVVSSAFAPHDVVLGLGPVDGSTSPEAYRIDTNRGLVITGRSAAGVFYGTRTLLQILRQRRAVNGRITDWPEYAQRGLMVDVGRKHFSPGWLEGKIRELAWLKLNVLHLHLSDSLGFRIESESHPEIVTRPALTKDQVRRLIALAERNHVTIVPEIDSPGHMVAILEAHPELQLVRKDGTRDVGNLDYSKPAARALMADLIGEYADLFPGPWFHLGGDEYFGYPWDSKRITGENAPQLLDYAREEAGPDATLLDGFNTYMNGLVDQLASQNKRAKMWNDHVVPGQGLVEIDPRVQVEVWIRWNTDEPTVEDYIRAGYDVVNGHGDHLYFILAPEQQHETGKKSAQGVYDLWNPRSFMHTPTVDMQLADDAPMSGAHLSIWCDNPGFQTEQQVSDSVRPWLRSFSQQMWGSTKSAPTYAEFTPLITSVGDAPAGTDSRSGPGRH</sequence>
<dbReference type="GO" id="GO:0016787">
    <property type="term" value="F:hydrolase activity"/>
    <property type="evidence" value="ECO:0007669"/>
    <property type="project" value="UniProtKB-KW"/>
</dbReference>
<evidence type="ECO:0000256" key="3">
    <source>
        <dbReference type="ARBA" id="ARBA00023295"/>
    </source>
</evidence>
<dbReference type="SUPFAM" id="SSF55545">
    <property type="entry name" value="beta-N-acetylhexosaminidase-like domain"/>
    <property type="match status" value="1"/>
</dbReference>
<organism evidence="7 8">
    <name type="scientific">Streptomyces luteolus</name>
    <dbReference type="NCBI Taxonomy" id="3043615"/>
    <lineage>
        <taxon>Bacteria</taxon>
        <taxon>Bacillati</taxon>
        <taxon>Actinomycetota</taxon>
        <taxon>Actinomycetes</taxon>
        <taxon>Kitasatosporales</taxon>
        <taxon>Streptomycetaceae</taxon>
        <taxon>Streptomyces</taxon>
    </lineage>
</organism>
<dbReference type="InterPro" id="IPR015883">
    <property type="entry name" value="Glyco_hydro_20_cat"/>
</dbReference>
<comment type="similarity">
    <text evidence="1">Belongs to the glycosyl hydrolase 20 family.</text>
</comment>
<comment type="caution">
    <text evidence="7">The sequence shown here is derived from an EMBL/GenBank/DDBJ whole genome shotgun (WGS) entry which is preliminary data.</text>
</comment>
<dbReference type="CDD" id="cd06564">
    <property type="entry name" value="GH20_DspB_LnbB-like"/>
    <property type="match status" value="1"/>
</dbReference>
<dbReference type="RefSeq" id="WP_282538034.1">
    <property type="nucleotide sequence ID" value="NZ_JASCIS010000033.1"/>
</dbReference>
<keyword evidence="3" id="KW-0326">Glycosidase</keyword>
<dbReference type="InterPro" id="IPR017853">
    <property type="entry name" value="GH"/>
</dbReference>
<dbReference type="Gene3D" id="3.20.20.80">
    <property type="entry name" value="Glycosidases"/>
    <property type="match status" value="1"/>
</dbReference>
<dbReference type="InterPro" id="IPR025705">
    <property type="entry name" value="Beta_hexosaminidase_sua/sub"/>
</dbReference>
<evidence type="ECO:0000256" key="1">
    <source>
        <dbReference type="ARBA" id="ARBA00006285"/>
    </source>
</evidence>
<feature type="signal peptide" evidence="4">
    <location>
        <begin position="1"/>
        <end position="28"/>
    </location>
</feature>